<dbReference type="AlphaFoldDB" id="A0AAD9PKF3"/>
<dbReference type="EMBL" id="JALLKP010000002">
    <property type="protein sequence ID" value="KAK2196484.1"/>
    <property type="molecule type" value="Genomic_DNA"/>
</dbReference>
<gene>
    <name evidence="2" type="ORF">BdWA1_001731</name>
</gene>
<dbReference type="Proteomes" id="UP001214638">
    <property type="component" value="Unassembled WGS sequence"/>
</dbReference>
<keyword evidence="1" id="KW-0472">Membrane</keyword>
<dbReference type="RefSeq" id="XP_067803326.1">
    <property type="nucleotide sequence ID" value="XM_067946762.1"/>
</dbReference>
<keyword evidence="1" id="KW-0812">Transmembrane</keyword>
<feature type="transmembrane region" description="Helical" evidence="1">
    <location>
        <begin position="88"/>
        <end position="105"/>
    </location>
</feature>
<evidence type="ECO:0000313" key="3">
    <source>
        <dbReference type="Proteomes" id="UP001214638"/>
    </source>
</evidence>
<feature type="transmembrane region" description="Helical" evidence="1">
    <location>
        <begin position="315"/>
        <end position="334"/>
    </location>
</feature>
<dbReference type="KEGG" id="bdw:94336029"/>
<protein>
    <submittedName>
        <fullName evidence="2">Uncharacterized protein</fullName>
    </submittedName>
</protein>
<organism evidence="2 3">
    <name type="scientific">Babesia duncani</name>
    <dbReference type="NCBI Taxonomy" id="323732"/>
    <lineage>
        <taxon>Eukaryota</taxon>
        <taxon>Sar</taxon>
        <taxon>Alveolata</taxon>
        <taxon>Apicomplexa</taxon>
        <taxon>Aconoidasida</taxon>
        <taxon>Piroplasmida</taxon>
        <taxon>Babesiidae</taxon>
        <taxon>Babesia</taxon>
    </lineage>
</organism>
<name>A0AAD9PKF3_9APIC</name>
<feature type="transmembrane region" description="Helical" evidence="1">
    <location>
        <begin position="112"/>
        <end position="135"/>
    </location>
</feature>
<feature type="transmembrane region" description="Helical" evidence="1">
    <location>
        <begin position="355"/>
        <end position="375"/>
    </location>
</feature>
<feature type="transmembrane region" description="Helical" evidence="1">
    <location>
        <begin position="281"/>
        <end position="303"/>
    </location>
</feature>
<accession>A0AAD9PKF3</accession>
<sequence>MSETGCTETPASPNVWDKIVNAVCNFSINQSPEATNKCLRPAIILLSCCLFMPDQMVAIASKHLSIALGIPGDKTRIYLTKFYSAKNLTNLLGSLIIIGMQSFILPAQSKVIVIVALCILMTIIRFASLMVFWLSNNVAVHFYYIMVFGSCIQGMVLSSFYPLAADYMTLLSISFKVSKFILWIVQFFLDITVSNHPSRMISIQLITCFFFTLIALLYWVFYFYQTIKCQLEAATTKQEKSTEQNTNQCATVTVQTEPTTSNQTSQSTNQEPSFTELIQRVISPMLLCILGWSMRGFFVPGIIPYTFVERDLAHPINFIIFPFAMAATMLVYCNKKGYIPCPKGISEPWNLHWHLGLWSLIGVSCITTLVVYAALHNVTGGLFALFHNNVVSVTILASQYVFFLTVAESAGYEGVSANVKYKRSNEGGYIRGERGLLIIPVNTLLSQFCVTIAYRISSGYILTRSKVYNNSSVPITVHMDAWSAFWYWISSTFSLGYKDFVHELKGDIADVIRPDNNE</sequence>
<evidence type="ECO:0000256" key="1">
    <source>
        <dbReference type="SAM" id="Phobius"/>
    </source>
</evidence>
<feature type="transmembrane region" description="Helical" evidence="1">
    <location>
        <begin position="201"/>
        <end position="224"/>
    </location>
</feature>
<evidence type="ECO:0000313" key="2">
    <source>
        <dbReference type="EMBL" id="KAK2196484.1"/>
    </source>
</evidence>
<feature type="transmembrane region" description="Helical" evidence="1">
    <location>
        <begin position="141"/>
        <end position="163"/>
    </location>
</feature>
<comment type="caution">
    <text evidence="2">The sequence shown here is derived from an EMBL/GenBank/DDBJ whole genome shotgun (WGS) entry which is preliminary data.</text>
</comment>
<feature type="transmembrane region" description="Helical" evidence="1">
    <location>
        <begin position="395"/>
        <end position="415"/>
    </location>
</feature>
<keyword evidence="3" id="KW-1185">Reference proteome</keyword>
<proteinExistence type="predicted"/>
<reference evidence="2" key="1">
    <citation type="journal article" date="2023" name="Nat. Microbiol.">
        <title>Babesia duncani multi-omics identifies virulence factors and drug targets.</title>
        <authorList>
            <person name="Singh P."/>
            <person name="Lonardi S."/>
            <person name="Liang Q."/>
            <person name="Vydyam P."/>
            <person name="Khabirova E."/>
            <person name="Fang T."/>
            <person name="Gihaz S."/>
            <person name="Thekkiniath J."/>
            <person name="Munshi M."/>
            <person name="Abel S."/>
            <person name="Ciampossin L."/>
            <person name="Batugedara G."/>
            <person name="Gupta M."/>
            <person name="Lu X.M."/>
            <person name="Lenz T."/>
            <person name="Chakravarty S."/>
            <person name="Cornillot E."/>
            <person name="Hu Y."/>
            <person name="Ma W."/>
            <person name="Gonzalez L.M."/>
            <person name="Sanchez S."/>
            <person name="Estrada K."/>
            <person name="Sanchez-Flores A."/>
            <person name="Montero E."/>
            <person name="Harb O.S."/>
            <person name="Le Roch K.G."/>
            <person name="Mamoun C.B."/>
        </authorList>
    </citation>
    <scope>NUCLEOTIDE SEQUENCE</scope>
    <source>
        <strain evidence="2">WA1</strain>
    </source>
</reference>
<keyword evidence="1" id="KW-1133">Transmembrane helix</keyword>
<dbReference type="GeneID" id="94336029"/>